<protein>
    <submittedName>
        <fullName evidence="1">Uncharacterized protein</fullName>
    </submittedName>
</protein>
<organism evidence="1 2">
    <name type="scientific">Salinomyces thailandicus</name>
    <dbReference type="NCBI Taxonomy" id="706561"/>
    <lineage>
        <taxon>Eukaryota</taxon>
        <taxon>Fungi</taxon>
        <taxon>Dikarya</taxon>
        <taxon>Ascomycota</taxon>
        <taxon>Pezizomycotina</taxon>
        <taxon>Dothideomycetes</taxon>
        <taxon>Dothideomycetidae</taxon>
        <taxon>Mycosphaerellales</taxon>
        <taxon>Teratosphaeriaceae</taxon>
        <taxon>Salinomyces</taxon>
    </lineage>
</organism>
<name>A0A4U0U0P7_9PEZI</name>
<gene>
    <name evidence="1" type="ORF">B0A50_03928</name>
</gene>
<dbReference type="AlphaFoldDB" id="A0A4U0U0P7"/>
<sequence>MANEIRIESPAALEQMQERLPDRTNPVQARNLRLMLLLPLANPEVLAASPREPMYMNIDSNERNRRGRRMNDRNLNIRQLCQRWGQAWAQVPLQAVDEVTFDLTLPEVEVFEGEKKSKVIFESQAEDAGELLVGLMQLCTLVRALATWARMKKKKEGDEEGKGGVRLHVLWKPEDEHPLFRDLRRDMGKLSTAAG</sequence>
<dbReference type="Proteomes" id="UP000308549">
    <property type="component" value="Unassembled WGS sequence"/>
</dbReference>
<proteinExistence type="predicted"/>
<keyword evidence="2" id="KW-1185">Reference proteome</keyword>
<evidence type="ECO:0000313" key="1">
    <source>
        <dbReference type="EMBL" id="TKA28461.1"/>
    </source>
</evidence>
<reference evidence="1 2" key="1">
    <citation type="submission" date="2017-03" db="EMBL/GenBank/DDBJ databases">
        <title>Genomes of endolithic fungi from Antarctica.</title>
        <authorList>
            <person name="Coleine C."/>
            <person name="Masonjones S."/>
            <person name="Stajich J.E."/>
        </authorList>
    </citation>
    <scope>NUCLEOTIDE SEQUENCE [LARGE SCALE GENOMIC DNA]</scope>
    <source>
        <strain evidence="1 2">CCFEE 6315</strain>
    </source>
</reference>
<dbReference type="EMBL" id="NAJL01000018">
    <property type="protein sequence ID" value="TKA28461.1"/>
    <property type="molecule type" value="Genomic_DNA"/>
</dbReference>
<accession>A0A4U0U0P7</accession>
<evidence type="ECO:0000313" key="2">
    <source>
        <dbReference type="Proteomes" id="UP000308549"/>
    </source>
</evidence>
<comment type="caution">
    <text evidence="1">The sequence shown here is derived from an EMBL/GenBank/DDBJ whole genome shotgun (WGS) entry which is preliminary data.</text>
</comment>